<feature type="region of interest" description="Disordered" evidence="1">
    <location>
        <begin position="76"/>
        <end position="142"/>
    </location>
</feature>
<feature type="compositionally biased region" description="Low complexity" evidence="1">
    <location>
        <begin position="43"/>
        <end position="52"/>
    </location>
</feature>
<dbReference type="EMBL" id="KN847333">
    <property type="protein sequence ID" value="KIW46678.1"/>
    <property type="molecule type" value="Genomic_DNA"/>
</dbReference>
<name>A0A0D2DU34_9EURO</name>
<evidence type="ECO:0000313" key="2">
    <source>
        <dbReference type="EMBL" id="KIW46678.1"/>
    </source>
</evidence>
<dbReference type="VEuPathDB" id="FungiDB:PV06_02329"/>
<feature type="region of interest" description="Disordered" evidence="1">
    <location>
        <begin position="32"/>
        <end position="64"/>
    </location>
</feature>
<dbReference type="HOGENOM" id="CLU_1372232_0_0_1"/>
<accession>A0A0D2DU34</accession>
<sequence>MPIPWERYMPGGFYRQQMTTLLSPIVELRESPFSQIPPPSRRNLTNNANNENHSVDSYFPGTYERHDGVRTSFGSIRTISSTTSSNSERNASQFPDAEKEEAKLEDEVEDHGLDPSDLRGTHGVASAPAPAGIPNFSLPGRGTKRPIFPSRFGDGKIETIDWAYNVRDFGRHRSTMCPPGHWRNFSLPSNVVIRRASVS</sequence>
<dbReference type="AlphaFoldDB" id="A0A0D2DU34"/>
<evidence type="ECO:0000256" key="1">
    <source>
        <dbReference type="SAM" id="MobiDB-lite"/>
    </source>
</evidence>
<proteinExistence type="predicted"/>
<feature type="compositionally biased region" description="Basic and acidic residues" evidence="1">
    <location>
        <begin position="110"/>
        <end position="120"/>
    </location>
</feature>
<gene>
    <name evidence="2" type="ORF">PV06_02329</name>
</gene>
<dbReference type="GeneID" id="27354403"/>
<protein>
    <submittedName>
        <fullName evidence="2">Uncharacterized protein</fullName>
    </submittedName>
</protein>
<dbReference type="Proteomes" id="UP000053342">
    <property type="component" value="Unassembled WGS sequence"/>
</dbReference>
<reference evidence="2 3" key="1">
    <citation type="submission" date="2015-01" db="EMBL/GenBank/DDBJ databases">
        <title>The Genome Sequence of Exophiala oligosperma CBS72588.</title>
        <authorList>
            <consortium name="The Broad Institute Genomics Platform"/>
            <person name="Cuomo C."/>
            <person name="de Hoog S."/>
            <person name="Gorbushina A."/>
            <person name="Stielow B."/>
            <person name="Teixiera M."/>
            <person name="Abouelleil A."/>
            <person name="Chapman S.B."/>
            <person name="Priest M."/>
            <person name="Young S.K."/>
            <person name="Wortman J."/>
            <person name="Nusbaum C."/>
            <person name="Birren B."/>
        </authorList>
    </citation>
    <scope>NUCLEOTIDE SEQUENCE [LARGE SCALE GENOMIC DNA]</scope>
    <source>
        <strain evidence="2 3">CBS 72588</strain>
    </source>
</reference>
<dbReference type="RefSeq" id="XP_016266894.1">
    <property type="nucleotide sequence ID" value="XM_016402997.1"/>
</dbReference>
<dbReference type="OrthoDB" id="370884at2759"/>
<feature type="compositionally biased region" description="Low complexity" evidence="1">
    <location>
        <begin position="76"/>
        <end position="92"/>
    </location>
</feature>
<organism evidence="2 3">
    <name type="scientific">Exophiala oligosperma</name>
    <dbReference type="NCBI Taxonomy" id="215243"/>
    <lineage>
        <taxon>Eukaryota</taxon>
        <taxon>Fungi</taxon>
        <taxon>Dikarya</taxon>
        <taxon>Ascomycota</taxon>
        <taxon>Pezizomycotina</taxon>
        <taxon>Eurotiomycetes</taxon>
        <taxon>Chaetothyriomycetidae</taxon>
        <taxon>Chaetothyriales</taxon>
        <taxon>Herpotrichiellaceae</taxon>
        <taxon>Exophiala</taxon>
    </lineage>
</organism>
<keyword evidence="3" id="KW-1185">Reference proteome</keyword>
<evidence type="ECO:0000313" key="3">
    <source>
        <dbReference type="Proteomes" id="UP000053342"/>
    </source>
</evidence>